<dbReference type="OrthoDB" id="190265at2759"/>
<reference evidence="6" key="1">
    <citation type="submission" date="2013-10" db="EMBL/GenBank/DDBJ databases">
        <title>Genomic analysis of the causative agents of coccidiosis in chickens.</title>
        <authorList>
            <person name="Reid A.J."/>
            <person name="Blake D."/>
            <person name="Billington K."/>
            <person name="Browne H."/>
            <person name="Dunn M."/>
            <person name="Hung S."/>
            <person name="Kawahara F."/>
            <person name="Miranda-Saavedra D."/>
            <person name="Mourier T."/>
            <person name="Nagra H."/>
            <person name="Otto T.D."/>
            <person name="Rawlings N."/>
            <person name="Sanchez A."/>
            <person name="Sanders M."/>
            <person name="Subramaniam C."/>
            <person name="Tay Y."/>
            <person name="Dear P."/>
            <person name="Doerig C."/>
            <person name="Gruber A."/>
            <person name="Parkinson J."/>
            <person name="Shirley M."/>
            <person name="Wan K.L."/>
            <person name="Berriman M."/>
            <person name="Tomley F."/>
            <person name="Pain A."/>
        </authorList>
    </citation>
    <scope>NUCLEOTIDE SEQUENCE [LARGE SCALE GENOMIC DNA]</scope>
    <source>
        <strain evidence="6">Houghton</strain>
    </source>
</reference>
<name>U6GNF1_9EIME</name>
<keyword evidence="3" id="KW-0325">Glycoprotein</keyword>
<dbReference type="GO" id="GO:0008234">
    <property type="term" value="F:cysteine-type peptidase activity"/>
    <property type="evidence" value="ECO:0007669"/>
    <property type="project" value="InterPro"/>
</dbReference>
<feature type="signal peptide" evidence="4">
    <location>
        <begin position="1"/>
        <end position="24"/>
    </location>
</feature>
<evidence type="ECO:0000256" key="1">
    <source>
        <dbReference type="ARBA" id="ARBA00008455"/>
    </source>
</evidence>
<dbReference type="SUPFAM" id="SSF54001">
    <property type="entry name" value="Cysteine proteinases"/>
    <property type="match status" value="1"/>
</dbReference>
<dbReference type="PROSITE" id="PS00139">
    <property type="entry name" value="THIOL_PROTEASE_CYS"/>
    <property type="match status" value="1"/>
</dbReference>
<evidence type="ECO:0000256" key="2">
    <source>
        <dbReference type="ARBA" id="ARBA00023145"/>
    </source>
</evidence>
<evidence type="ECO:0000256" key="3">
    <source>
        <dbReference type="ARBA" id="ARBA00023180"/>
    </source>
</evidence>
<dbReference type="GO" id="GO:0006508">
    <property type="term" value="P:proteolysis"/>
    <property type="evidence" value="ECO:0007669"/>
    <property type="project" value="InterPro"/>
</dbReference>
<keyword evidence="4" id="KW-0732">Signal</keyword>
<dbReference type="Proteomes" id="UP000018201">
    <property type="component" value="Unassembled WGS sequence"/>
</dbReference>
<feature type="domain" description="Peptidase C1A papain C-terminal" evidence="5">
    <location>
        <begin position="240"/>
        <end position="497"/>
    </location>
</feature>
<dbReference type="EMBL" id="HG692132">
    <property type="protein sequence ID" value="CDI81710.1"/>
    <property type="molecule type" value="Genomic_DNA"/>
</dbReference>
<dbReference type="Pfam" id="PF00112">
    <property type="entry name" value="Peptidase_C1"/>
    <property type="match status" value="1"/>
</dbReference>
<gene>
    <name evidence="6" type="ORF">EPH_0010150</name>
</gene>
<dbReference type="Gene3D" id="3.90.70.10">
    <property type="entry name" value="Cysteine proteinases"/>
    <property type="match status" value="1"/>
</dbReference>
<evidence type="ECO:0000259" key="5">
    <source>
        <dbReference type="SMART" id="SM00645"/>
    </source>
</evidence>
<sequence>MGMTRRLAFLAILVGIPSFGGVLGNPQGAVGGPLSLEAAIDVIFSRILDDTKHGLSNGNILQRCSKSGDQAEGRGGERCRKALKGEPEEAHELLPFLLRDEEAVKLWRDHFRRHVNDLVREAADHSGADTPLHGPVLKTLAEGEFWSSRPAVSNGALQHLQLKMQRMKLAAAEEGNNPERAVSWEAEVSPRFKYHSIKDARRLMGTYLSWYEDPEKPAVPLGEPLPVKRFELRTGELENETTNFDAREAFPDCKDVIGHVRDQGDCGSCWAFASTEALNDRFCIKTGGKHSEMLSPQHTTSCCDLLHCLSFGCSGGQPRMAWRWFANDGVVTGGDFSELHKGKSCWPYEVPFCQHHSDGPYPQCEGPLSKAPKCRKDCEEADYSANVHPFKEDLHFASTSYSLEGRDHIKKELKENGTLTGAFLVYEDFLMYKKGVYHHVTGSPMGGHAIKVIGFGNEDGKDYWLAVNSWNEYWGDKGTFKIQMGEAGIDKEFCGGEPKVPAGASRFLQQSAQDL</sequence>
<dbReference type="InterPro" id="IPR038765">
    <property type="entry name" value="Papain-like_cys_pep_sf"/>
</dbReference>
<dbReference type="VEuPathDB" id="ToxoDB:EPH_0010150"/>
<accession>U6GNF1</accession>
<dbReference type="InterPro" id="IPR013128">
    <property type="entry name" value="Peptidase_C1A"/>
</dbReference>
<dbReference type="PROSITE" id="PS00639">
    <property type="entry name" value="THIOL_PROTEASE_HIS"/>
    <property type="match status" value="1"/>
</dbReference>
<evidence type="ECO:0000256" key="4">
    <source>
        <dbReference type="SAM" id="SignalP"/>
    </source>
</evidence>
<proteinExistence type="inferred from homology"/>
<reference evidence="6" key="2">
    <citation type="submission" date="2013-10" db="EMBL/GenBank/DDBJ databases">
        <authorList>
            <person name="Aslett M."/>
        </authorList>
    </citation>
    <scope>NUCLEOTIDE SEQUENCE [LARGE SCALE GENOMIC DNA]</scope>
    <source>
        <strain evidence="6">Houghton</strain>
    </source>
</reference>
<keyword evidence="2" id="KW-0865">Zymogen</keyword>
<dbReference type="InterPro" id="IPR000169">
    <property type="entry name" value="Pept_cys_AS"/>
</dbReference>
<dbReference type="AlphaFoldDB" id="U6GNF1"/>
<dbReference type="PRINTS" id="PR00705">
    <property type="entry name" value="PAPAIN"/>
</dbReference>
<protein>
    <submittedName>
        <fullName evidence="6">Cysteine proteinase, putative</fullName>
    </submittedName>
</protein>
<feature type="chain" id="PRO_5018581047" evidence="4">
    <location>
        <begin position="25"/>
        <end position="515"/>
    </location>
</feature>
<keyword evidence="7" id="KW-1185">Reference proteome</keyword>
<evidence type="ECO:0000313" key="6">
    <source>
        <dbReference type="EMBL" id="CDI81710.1"/>
    </source>
</evidence>
<dbReference type="PANTHER" id="PTHR12411">
    <property type="entry name" value="CYSTEINE PROTEASE FAMILY C1-RELATED"/>
    <property type="match status" value="1"/>
</dbReference>
<organism evidence="6 7">
    <name type="scientific">Eimeria praecox</name>
    <dbReference type="NCBI Taxonomy" id="51316"/>
    <lineage>
        <taxon>Eukaryota</taxon>
        <taxon>Sar</taxon>
        <taxon>Alveolata</taxon>
        <taxon>Apicomplexa</taxon>
        <taxon>Conoidasida</taxon>
        <taxon>Coccidia</taxon>
        <taxon>Eucoccidiorida</taxon>
        <taxon>Eimeriorina</taxon>
        <taxon>Eimeriidae</taxon>
        <taxon>Eimeria</taxon>
    </lineage>
</organism>
<comment type="similarity">
    <text evidence="1">Belongs to the peptidase C1 family.</text>
</comment>
<dbReference type="InterPro" id="IPR000668">
    <property type="entry name" value="Peptidase_C1A_C"/>
</dbReference>
<dbReference type="SMART" id="SM00645">
    <property type="entry name" value="Pept_C1"/>
    <property type="match status" value="1"/>
</dbReference>
<dbReference type="InterPro" id="IPR025660">
    <property type="entry name" value="Pept_his_AS"/>
</dbReference>
<dbReference type="CDD" id="cd02620">
    <property type="entry name" value="Peptidase_C1A_CathepsinB"/>
    <property type="match status" value="1"/>
</dbReference>
<evidence type="ECO:0000313" key="7">
    <source>
        <dbReference type="Proteomes" id="UP000018201"/>
    </source>
</evidence>